<reference evidence="2 3" key="1">
    <citation type="journal article" date="2007" name="Nature">
        <title>Evolution of genes and genomes on the Drosophila phylogeny.</title>
        <authorList>
            <consortium name="Drosophila 12 Genomes Consortium"/>
            <person name="Clark A.G."/>
            <person name="Eisen M.B."/>
            <person name="Smith D.R."/>
            <person name="Bergman C.M."/>
            <person name="Oliver B."/>
            <person name="Markow T.A."/>
            <person name="Kaufman T.C."/>
            <person name="Kellis M."/>
            <person name="Gelbart W."/>
            <person name="Iyer V.N."/>
            <person name="Pollard D.A."/>
            <person name="Sackton T.B."/>
            <person name="Larracuente A.M."/>
            <person name="Singh N.D."/>
            <person name="Abad J.P."/>
            <person name="Abt D.N."/>
            <person name="Adryan B."/>
            <person name="Aguade M."/>
            <person name="Akashi H."/>
            <person name="Anderson W.W."/>
            <person name="Aquadro C.F."/>
            <person name="Ardell D.H."/>
            <person name="Arguello R."/>
            <person name="Artieri C.G."/>
            <person name="Barbash D.A."/>
            <person name="Barker D."/>
            <person name="Barsanti P."/>
            <person name="Batterham P."/>
            <person name="Batzoglou S."/>
            <person name="Begun D."/>
            <person name="Bhutkar A."/>
            <person name="Blanco E."/>
            <person name="Bosak S.A."/>
            <person name="Bradley R.K."/>
            <person name="Brand A.D."/>
            <person name="Brent M.R."/>
            <person name="Brooks A.N."/>
            <person name="Brown R.H."/>
            <person name="Butlin R.K."/>
            <person name="Caggese C."/>
            <person name="Calvi B.R."/>
            <person name="Bernardo de Carvalho A."/>
            <person name="Caspi A."/>
            <person name="Castrezana S."/>
            <person name="Celniker S.E."/>
            <person name="Chang J.L."/>
            <person name="Chapple C."/>
            <person name="Chatterji S."/>
            <person name="Chinwalla A."/>
            <person name="Civetta A."/>
            <person name="Clifton S.W."/>
            <person name="Comeron J.M."/>
            <person name="Costello J.C."/>
            <person name="Coyne J.A."/>
            <person name="Daub J."/>
            <person name="David R.G."/>
            <person name="Delcher A.L."/>
            <person name="Delehaunty K."/>
            <person name="Do C.B."/>
            <person name="Ebling H."/>
            <person name="Edwards K."/>
            <person name="Eickbush T."/>
            <person name="Evans J.D."/>
            <person name="Filipski A."/>
            <person name="Findeiss S."/>
            <person name="Freyhult E."/>
            <person name="Fulton L."/>
            <person name="Fulton R."/>
            <person name="Garcia A.C."/>
            <person name="Gardiner A."/>
            <person name="Garfield D.A."/>
            <person name="Garvin B.E."/>
            <person name="Gibson G."/>
            <person name="Gilbert D."/>
            <person name="Gnerre S."/>
            <person name="Godfrey J."/>
            <person name="Good R."/>
            <person name="Gotea V."/>
            <person name="Gravely B."/>
            <person name="Greenberg A.J."/>
            <person name="Griffiths-Jones S."/>
            <person name="Gross S."/>
            <person name="Guigo R."/>
            <person name="Gustafson E.A."/>
            <person name="Haerty W."/>
            <person name="Hahn M.W."/>
            <person name="Halligan D.L."/>
            <person name="Halpern A.L."/>
            <person name="Halter G.M."/>
            <person name="Han M.V."/>
            <person name="Heger A."/>
            <person name="Hillier L."/>
            <person name="Hinrichs A.S."/>
            <person name="Holmes I."/>
            <person name="Hoskins R.A."/>
            <person name="Hubisz M.J."/>
            <person name="Hultmark D."/>
            <person name="Huntley M.A."/>
            <person name="Jaffe D.B."/>
            <person name="Jagadeeshan S."/>
            <person name="Jeck W.R."/>
            <person name="Johnson J."/>
            <person name="Jones C.D."/>
            <person name="Jordan W.C."/>
            <person name="Karpen G.H."/>
            <person name="Kataoka E."/>
            <person name="Keightley P.D."/>
            <person name="Kheradpour P."/>
            <person name="Kirkness E.F."/>
            <person name="Koerich L.B."/>
            <person name="Kristiansen K."/>
            <person name="Kudrna D."/>
            <person name="Kulathinal R.J."/>
            <person name="Kumar S."/>
            <person name="Kwok R."/>
            <person name="Lander E."/>
            <person name="Langley C.H."/>
            <person name="Lapoint R."/>
            <person name="Lazzaro B.P."/>
            <person name="Lee S.J."/>
            <person name="Levesque L."/>
            <person name="Li R."/>
            <person name="Lin C.F."/>
            <person name="Lin M.F."/>
            <person name="Lindblad-Toh K."/>
            <person name="Llopart A."/>
            <person name="Long M."/>
            <person name="Low L."/>
            <person name="Lozovsky E."/>
            <person name="Lu J."/>
            <person name="Luo M."/>
            <person name="Machado C.A."/>
            <person name="Makalowski W."/>
            <person name="Marzo M."/>
            <person name="Matsuda M."/>
            <person name="Matzkin L."/>
            <person name="McAllister B."/>
            <person name="McBride C.S."/>
            <person name="McKernan B."/>
            <person name="McKernan K."/>
            <person name="Mendez-Lago M."/>
            <person name="Minx P."/>
            <person name="Mollenhauer M.U."/>
            <person name="Montooth K."/>
            <person name="Mount S.M."/>
            <person name="Mu X."/>
            <person name="Myers E."/>
            <person name="Negre B."/>
            <person name="Newfeld S."/>
            <person name="Nielsen R."/>
            <person name="Noor M.A."/>
            <person name="O'Grady P."/>
            <person name="Pachter L."/>
            <person name="Papaceit M."/>
            <person name="Parisi M.J."/>
            <person name="Parisi M."/>
            <person name="Parts L."/>
            <person name="Pedersen J.S."/>
            <person name="Pesole G."/>
            <person name="Phillippy A.M."/>
            <person name="Ponting C.P."/>
            <person name="Pop M."/>
            <person name="Porcelli D."/>
            <person name="Powell J.R."/>
            <person name="Prohaska S."/>
            <person name="Pruitt K."/>
            <person name="Puig M."/>
            <person name="Quesneville H."/>
            <person name="Ram K.R."/>
            <person name="Rand D."/>
            <person name="Rasmussen M.D."/>
            <person name="Reed L.K."/>
            <person name="Reenan R."/>
            <person name="Reily A."/>
            <person name="Remington K.A."/>
            <person name="Rieger T.T."/>
            <person name="Ritchie M.G."/>
            <person name="Robin C."/>
            <person name="Rogers Y.H."/>
            <person name="Rohde C."/>
            <person name="Rozas J."/>
            <person name="Rubenfield M.J."/>
            <person name="Ruiz A."/>
            <person name="Russo S."/>
            <person name="Salzberg S.L."/>
            <person name="Sanchez-Gracia A."/>
            <person name="Saranga D.J."/>
            <person name="Sato H."/>
            <person name="Schaeffer S.W."/>
            <person name="Schatz M.C."/>
            <person name="Schlenke T."/>
            <person name="Schwartz R."/>
            <person name="Segarra C."/>
            <person name="Singh R.S."/>
            <person name="Sirot L."/>
            <person name="Sirota M."/>
            <person name="Sisneros N.B."/>
            <person name="Smith C.D."/>
            <person name="Smith T.F."/>
            <person name="Spieth J."/>
            <person name="Stage D.E."/>
            <person name="Stark A."/>
            <person name="Stephan W."/>
            <person name="Strausberg R.L."/>
            <person name="Strempel S."/>
            <person name="Sturgill D."/>
            <person name="Sutton G."/>
            <person name="Sutton G.G."/>
            <person name="Tao W."/>
            <person name="Teichmann S."/>
            <person name="Tobari Y.N."/>
            <person name="Tomimura Y."/>
            <person name="Tsolas J.M."/>
            <person name="Valente V.L."/>
            <person name="Venter E."/>
            <person name="Venter J.C."/>
            <person name="Vicario S."/>
            <person name="Vieira F.G."/>
            <person name="Vilella A.J."/>
            <person name="Villasante A."/>
            <person name="Walenz B."/>
            <person name="Wang J."/>
            <person name="Wasserman M."/>
            <person name="Watts T."/>
            <person name="Wilson D."/>
            <person name="Wilson R.K."/>
            <person name="Wing R.A."/>
            <person name="Wolfner M.F."/>
            <person name="Wong A."/>
            <person name="Wong G.K."/>
            <person name="Wu C.I."/>
            <person name="Wu G."/>
            <person name="Yamamoto D."/>
            <person name="Yang H.P."/>
            <person name="Yang S.P."/>
            <person name="Yorke J.A."/>
            <person name="Yoshida K."/>
            <person name="Zdobnov E."/>
            <person name="Zhang P."/>
            <person name="Zhang Y."/>
            <person name="Zimin A.V."/>
            <person name="Baldwin J."/>
            <person name="Abdouelleil A."/>
            <person name="Abdulkadir J."/>
            <person name="Abebe A."/>
            <person name="Abera B."/>
            <person name="Abreu J."/>
            <person name="Acer S.C."/>
            <person name="Aftuck L."/>
            <person name="Alexander A."/>
            <person name="An P."/>
            <person name="Anderson E."/>
            <person name="Anderson S."/>
            <person name="Arachi H."/>
            <person name="Azer M."/>
            <person name="Bachantsang P."/>
            <person name="Barry A."/>
            <person name="Bayul T."/>
            <person name="Berlin A."/>
            <person name="Bessette D."/>
            <person name="Bloom T."/>
            <person name="Blye J."/>
            <person name="Boguslavskiy L."/>
            <person name="Bonnet C."/>
            <person name="Boukhgalter B."/>
            <person name="Bourzgui I."/>
            <person name="Brown A."/>
            <person name="Cahill P."/>
            <person name="Channer S."/>
            <person name="Cheshatsang Y."/>
            <person name="Chuda L."/>
            <person name="Citroen M."/>
            <person name="Collymore A."/>
            <person name="Cooke P."/>
            <person name="Costello M."/>
            <person name="D'Aco K."/>
            <person name="Daza R."/>
            <person name="De Haan G."/>
            <person name="DeGray S."/>
            <person name="DeMaso C."/>
            <person name="Dhargay N."/>
            <person name="Dooley K."/>
            <person name="Dooley E."/>
            <person name="Doricent M."/>
            <person name="Dorje P."/>
            <person name="Dorjee K."/>
            <person name="Dupes A."/>
            <person name="Elong R."/>
            <person name="Falk J."/>
            <person name="Farina A."/>
            <person name="Faro S."/>
            <person name="Ferguson D."/>
            <person name="Fisher S."/>
            <person name="Foley C.D."/>
            <person name="Franke A."/>
            <person name="Friedrich D."/>
            <person name="Gadbois L."/>
            <person name="Gearin G."/>
            <person name="Gearin C.R."/>
            <person name="Giannoukos G."/>
            <person name="Goode T."/>
            <person name="Graham J."/>
            <person name="Grandbois E."/>
            <person name="Grewal S."/>
            <person name="Gyaltsen K."/>
            <person name="Hafez N."/>
            <person name="Hagos B."/>
            <person name="Hall J."/>
            <person name="Henson C."/>
            <person name="Hollinger A."/>
            <person name="Honan T."/>
            <person name="Huard M.D."/>
            <person name="Hughes L."/>
            <person name="Hurhula B."/>
            <person name="Husby M.E."/>
            <person name="Kamat A."/>
            <person name="Kanga B."/>
            <person name="Kashin S."/>
            <person name="Khazanovich D."/>
            <person name="Kisner P."/>
            <person name="Lance K."/>
            <person name="Lara M."/>
            <person name="Lee W."/>
            <person name="Lennon N."/>
            <person name="Letendre F."/>
            <person name="LeVine R."/>
            <person name="Lipovsky A."/>
            <person name="Liu X."/>
            <person name="Liu J."/>
            <person name="Liu S."/>
            <person name="Lokyitsang T."/>
            <person name="Lokyitsang Y."/>
            <person name="Lubonja R."/>
            <person name="Lui A."/>
            <person name="MacDonald P."/>
            <person name="Magnisalis V."/>
            <person name="Maru K."/>
            <person name="Matthews C."/>
            <person name="McCusker W."/>
            <person name="McDonough S."/>
            <person name="Mehta T."/>
            <person name="Meldrim J."/>
            <person name="Meneus L."/>
            <person name="Mihai O."/>
            <person name="Mihalev A."/>
            <person name="Mihova T."/>
            <person name="Mittelman R."/>
            <person name="Mlenga V."/>
            <person name="Montmayeur A."/>
            <person name="Mulrain L."/>
            <person name="Navidi A."/>
            <person name="Naylor J."/>
            <person name="Negash T."/>
            <person name="Nguyen T."/>
            <person name="Nguyen N."/>
            <person name="Nicol R."/>
            <person name="Norbu C."/>
            <person name="Norbu N."/>
            <person name="Novod N."/>
            <person name="O'Neill B."/>
            <person name="Osman S."/>
            <person name="Markiewicz E."/>
            <person name="Oyono O.L."/>
            <person name="Patti C."/>
            <person name="Phunkhang P."/>
            <person name="Pierre F."/>
            <person name="Priest M."/>
            <person name="Raghuraman S."/>
            <person name="Rege F."/>
            <person name="Reyes R."/>
            <person name="Rise C."/>
            <person name="Rogov P."/>
            <person name="Ross K."/>
            <person name="Ryan E."/>
            <person name="Settipalli S."/>
            <person name="Shea T."/>
            <person name="Sherpa N."/>
            <person name="Shi L."/>
            <person name="Shih D."/>
            <person name="Sparrow T."/>
            <person name="Spaulding J."/>
            <person name="Stalker J."/>
            <person name="Stange-Thomann N."/>
            <person name="Stavropoulos S."/>
            <person name="Stone C."/>
            <person name="Strader C."/>
            <person name="Tesfaye S."/>
            <person name="Thomson T."/>
            <person name="Thoulutsang Y."/>
            <person name="Thoulutsang D."/>
            <person name="Topham K."/>
            <person name="Topping I."/>
            <person name="Tsamla T."/>
            <person name="Vassiliev H."/>
            <person name="Vo A."/>
            <person name="Wangchuk T."/>
            <person name="Wangdi T."/>
            <person name="Weiand M."/>
            <person name="Wilkinson J."/>
            <person name="Wilson A."/>
            <person name="Yadav S."/>
            <person name="Young G."/>
            <person name="Yu Q."/>
            <person name="Zembek L."/>
            <person name="Zhong D."/>
            <person name="Zimmer A."/>
            <person name="Zwirko Z."/>
            <person name="Jaffe D.B."/>
            <person name="Alvarez P."/>
            <person name="Brockman W."/>
            <person name="Butler J."/>
            <person name="Chin C."/>
            <person name="Gnerre S."/>
            <person name="Grabherr M."/>
            <person name="Kleber M."/>
            <person name="Mauceli E."/>
            <person name="MacCallum I."/>
        </authorList>
    </citation>
    <scope>NUCLEOTIDE SEQUENCE [LARGE SCALE GENOMIC DNA]</scope>
    <source>
        <strain evidence="3">Rob3c / Tucson 14021-0248.25</strain>
    </source>
</reference>
<organism evidence="3">
    <name type="scientific">Drosophila sechellia</name>
    <name type="common">Fruit fly</name>
    <dbReference type="NCBI Taxonomy" id="7238"/>
    <lineage>
        <taxon>Eukaryota</taxon>
        <taxon>Metazoa</taxon>
        <taxon>Ecdysozoa</taxon>
        <taxon>Arthropoda</taxon>
        <taxon>Hexapoda</taxon>
        <taxon>Insecta</taxon>
        <taxon>Pterygota</taxon>
        <taxon>Neoptera</taxon>
        <taxon>Endopterygota</taxon>
        <taxon>Diptera</taxon>
        <taxon>Brachycera</taxon>
        <taxon>Muscomorpha</taxon>
        <taxon>Ephydroidea</taxon>
        <taxon>Drosophilidae</taxon>
        <taxon>Drosophila</taxon>
        <taxon>Sophophora</taxon>
    </lineage>
</organism>
<dbReference type="EMBL" id="CH480819">
    <property type="protein sequence ID" value="EDW53358.1"/>
    <property type="molecule type" value="Genomic_DNA"/>
</dbReference>
<proteinExistence type="predicted"/>
<gene>
    <name evidence="2" type="primary">Dsec\GM12788</name>
    <name evidence="2" type="ORF">Dsec_GM12788</name>
</gene>
<accession>B4HZA1</accession>
<evidence type="ECO:0000313" key="3">
    <source>
        <dbReference type="Proteomes" id="UP000001292"/>
    </source>
</evidence>
<dbReference type="GO" id="GO:0009617">
    <property type="term" value="P:response to bacterium"/>
    <property type="evidence" value="ECO:0007669"/>
    <property type="project" value="EnsemblMetazoa"/>
</dbReference>
<protein>
    <submittedName>
        <fullName evidence="2">GM12788</fullName>
    </submittedName>
</protein>
<dbReference type="HOGENOM" id="CLU_152773_0_0_1"/>
<dbReference type="SMR" id="B4HZA1"/>
<dbReference type="GO" id="GO:0051607">
    <property type="term" value="P:defense response to virus"/>
    <property type="evidence" value="ECO:0007669"/>
    <property type="project" value="EnsemblMetazoa"/>
</dbReference>
<sequence length="116" mass="12661">MAFSVVSSLLLVGICSLACVQVTRAECCTSRELLEFKMDRGDCEAVRAIENYPHGCEVTICADGVAQLGTYCGQGPCNIFGCNCDGGCLTGDWSQDFVRRNRHYGIQIIKVTRMPL</sequence>
<dbReference type="AlphaFoldDB" id="B4HZA1"/>
<keyword evidence="1" id="KW-0732">Signal</keyword>
<feature type="chain" id="PRO_5002806229" evidence="1">
    <location>
        <begin position="26"/>
        <end position="116"/>
    </location>
</feature>
<evidence type="ECO:0000313" key="2">
    <source>
        <dbReference type="EMBL" id="EDW53358.1"/>
    </source>
</evidence>
<dbReference type="GO" id="GO:0005615">
    <property type="term" value="C:extracellular space"/>
    <property type="evidence" value="ECO:0007669"/>
    <property type="project" value="EnsemblMetazoa"/>
</dbReference>
<dbReference type="Proteomes" id="UP000001292">
    <property type="component" value="Unassembled WGS sequence"/>
</dbReference>
<name>B4HZA1_DROSE</name>
<dbReference type="InterPro" id="IPR025061">
    <property type="entry name" value="Diedel"/>
</dbReference>
<feature type="signal peptide" evidence="1">
    <location>
        <begin position="1"/>
        <end position="25"/>
    </location>
</feature>
<dbReference type="GO" id="GO:0005125">
    <property type="term" value="F:cytokine activity"/>
    <property type="evidence" value="ECO:0007669"/>
    <property type="project" value="EnsemblMetazoa"/>
</dbReference>
<dbReference type="Gene3D" id="3.30.70.2800">
    <property type="match status" value="1"/>
</dbReference>
<keyword evidence="3" id="KW-1185">Reference proteome</keyword>
<dbReference type="OrthoDB" id="3737830at2759"/>
<dbReference type="STRING" id="7238.B4HZA1"/>
<dbReference type="Pfam" id="PF13164">
    <property type="entry name" value="Diedel"/>
    <property type="match status" value="1"/>
</dbReference>
<dbReference type="PhylomeDB" id="B4HZA1"/>
<dbReference type="KEGG" id="dse:6612696"/>
<dbReference type="OMA" id="CCTSREL"/>
<evidence type="ECO:0000256" key="1">
    <source>
        <dbReference type="SAM" id="SignalP"/>
    </source>
</evidence>